<reference evidence="1" key="1">
    <citation type="journal article" date="2016" name="Proc. Natl. Acad. Sci. U.S.A.">
        <title>Lipid metabolic changes in an early divergent fungus govern the establishment of a mutualistic symbiosis with endobacteria.</title>
        <authorList>
            <person name="Lastovetsky O.A."/>
            <person name="Gaspar M.L."/>
            <person name="Mondo S.J."/>
            <person name="LaButti K.M."/>
            <person name="Sandor L."/>
            <person name="Grigoriev I.V."/>
            <person name="Henry S.A."/>
            <person name="Pawlowska T.E."/>
        </authorList>
    </citation>
    <scope>NUCLEOTIDE SEQUENCE [LARGE SCALE GENOMIC DNA]</scope>
    <source>
        <strain evidence="1">ATCC 52814</strain>
    </source>
</reference>
<dbReference type="VEuPathDB" id="FungiDB:BCV72DRAFT_242415"/>
<gene>
    <name evidence="1" type="ORF">BCV72DRAFT_242415</name>
</gene>
<proteinExistence type="predicted"/>
<evidence type="ECO:0000313" key="1">
    <source>
        <dbReference type="EMBL" id="ORE05956.1"/>
    </source>
</evidence>
<sequence>MSDLVQALENYIKTKKASSTIQGLINNDENHIEVLIVWFETFVEYDDASKSFISKFKQVYKDIIKKSYKSMAKVDMKRIFQQSKSQTNAVVNGSKVLDEATNAASERLILRLKRSPKV</sequence>
<organism evidence="1">
    <name type="scientific">Rhizopus microsporus var. microsporus</name>
    <dbReference type="NCBI Taxonomy" id="86635"/>
    <lineage>
        <taxon>Eukaryota</taxon>
        <taxon>Fungi</taxon>
        <taxon>Fungi incertae sedis</taxon>
        <taxon>Mucoromycota</taxon>
        <taxon>Mucoromycotina</taxon>
        <taxon>Mucoromycetes</taxon>
        <taxon>Mucorales</taxon>
        <taxon>Mucorineae</taxon>
        <taxon>Rhizopodaceae</taxon>
        <taxon>Rhizopus</taxon>
    </lineage>
</organism>
<name>A0A1X0R1U8_RHIZD</name>
<protein>
    <submittedName>
        <fullName evidence="1">Uncharacterized protein</fullName>
    </submittedName>
</protein>
<accession>A0A1X0R1U8</accession>
<dbReference type="Proteomes" id="UP000242414">
    <property type="component" value="Unassembled WGS sequence"/>
</dbReference>
<dbReference type="AlphaFoldDB" id="A0A1X0R1U8"/>
<dbReference type="EMBL" id="KV921933">
    <property type="protein sequence ID" value="ORE05956.1"/>
    <property type="molecule type" value="Genomic_DNA"/>
</dbReference>